<dbReference type="AlphaFoldDB" id="A0A915PDN7"/>
<dbReference type="WBParaSite" id="sdigi.contig111.g4562.t1">
    <property type="protein sequence ID" value="sdigi.contig111.g4562.t1"/>
    <property type="gene ID" value="sdigi.contig111.g4562"/>
</dbReference>
<sequence length="59" mass="7137">MLRKPSLKQIKQKNRDLGWKKVAPLASQEEEDFVRSHRTQSYFNFRKKVCQHRFSKSSK</sequence>
<name>A0A915PDN7_9BILA</name>
<protein>
    <submittedName>
        <fullName evidence="2">Uncharacterized protein</fullName>
    </submittedName>
</protein>
<proteinExistence type="predicted"/>
<evidence type="ECO:0000313" key="1">
    <source>
        <dbReference type="Proteomes" id="UP000887581"/>
    </source>
</evidence>
<keyword evidence="1" id="KW-1185">Reference proteome</keyword>
<accession>A0A915PDN7</accession>
<dbReference type="Proteomes" id="UP000887581">
    <property type="component" value="Unplaced"/>
</dbReference>
<evidence type="ECO:0000313" key="2">
    <source>
        <dbReference type="WBParaSite" id="sdigi.contig111.g4562.t1"/>
    </source>
</evidence>
<reference evidence="2" key="1">
    <citation type="submission" date="2022-11" db="UniProtKB">
        <authorList>
            <consortium name="WormBaseParasite"/>
        </authorList>
    </citation>
    <scope>IDENTIFICATION</scope>
</reference>
<organism evidence="1 2">
    <name type="scientific">Setaria digitata</name>
    <dbReference type="NCBI Taxonomy" id="48799"/>
    <lineage>
        <taxon>Eukaryota</taxon>
        <taxon>Metazoa</taxon>
        <taxon>Ecdysozoa</taxon>
        <taxon>Nematoda</taxon>
        <taxon>Chromadorea</taxon>
        <taxon>Rhabditida</taxon>
        <taxon>Spirurina</taxon>
        <taxon>Spiruromorpha</taxon>
        <taxon>Filarioidea</taxon>
        <taxon>Setariidae</taxon>
        <taxon>Setaria</taxon>
    </lineage>
</organism>